<evidence type="ECO:0000313" key="1">
    <source>
        <dbReference type="EMBL" id="GBO14544.1"/>
    </source>
</evidence>
<sequence length="82" mass="9729">MNLKERTDPTEYENFPNDVNFAIRSTDKFWPGTRFALTNPYQFEGNSVELTRGHEIKEKVGIQWTLGKIYFHNIFEVETSQR</sequence>
<organism evidence="1 2">
    <name type="scientific">Araneus ventricosus</name>
    <name type="common">Orbweaver spider</name>
    <name type="synonym">Epeira ventricosa</name>
    <dbReference type="NCBI Taxonomy" id="182803"/>
    <lineage>
        <taxon>Eukaryota</taxon>
        <taxon>Metazoa</taxon>
        <taxon>Ecdysozoa</taxon>
        <taxon>Arthropoda</taxon>
        <taxon>Chelicerata</taxon>
        <taxon>Arachnida</taxon>
        <taxon>Araneae</taxon>
        <taxon>Araneomorphae</taxon>
        <taxon>Entelegynae</taxon>
        <taxon>Araneoidea</taxon>
        <taxon>Araneidae</taxon>
        <taxon>Araneus</taxon>
    </lineage>
</organism>
<evidence type="ECO:0000313" key="2">
    <source>
        <dbReference type="Proteomes" id="UP000499080"/>
    </source>
</evidence>
<gene>
    <name evidence="1" type="ORF">AVEN_48396_1</name>
</gene>
<reference evidence="1 2" key="1">
    <citation type="journal article" date="2019" name="Sci. Rep.">
        <title>Orb-weaving spider Araneus ventricosus genome elucidates the spidroin gene catalogue.</title>
        <authorList>
            <person name="Kono N."/>
            <person name="Nakamura H."/>
            <person name="Ohtoshi R."/>
            <person name="Moran D.A.P."/>
            <person name="Shinohara A."/>
            <person name="Yoshida Y."/>
            <person name="Fujiwara M."/>
            <person name="Mori M."/>
            <person name="Tomita M."/>
            <person name="Arakawa K."/>
        </authorList>
    </citation>
    <scope>NUCLEOTIDE SEQUENCE [LARGE SCALE GENOMIC DNA]</scope>
</reference>
<dbReference type="AlphaFoldDB" id="A0A4Y2UR50"/>
<comment type="caution">
    <text evidence="1">The sequence shown here is derived from an EMBL/GenBank/DDBJ whole genome shotgun (WGS) entry which is preliminary data.</text>
</comment>
<accession>A0A4Y2UR50</accession>
<dbReference type="Proteomes" id="UP000499080">
    <property type="component" value="Unassembled WGS sequence"/>
</dbReference>
<proteinExistence type="predicted"/>
<name>A0A4Y2UR50_ARAVE</name>
<dbReference type="EMBL" id="BGPR01038674">
    <property type="protein sequence ID" value="GBO14544.1"/>
    <property type="molecule type" value="Genomic_DNA"/>
</dbReference>
<keyword evidence="2" id="KW-1185">Reference proteome</keyword>
<protein>
    <submittedName>
        <fullName evidence="1">Uncharacterized protein</fullName>
    </submittedName>
</protein>